<evidence type="ECO:0000256" key="7">
    <source>
        <dbReference type="PIRSR" id="PIRSR631098-51"/>
    </source>
</evidence>
<keyword evidence="8" id="KW-0732">Signal</keyword>
<dbReference type="PRINTS" id="PR00550">
    <property type="entry name" value="HYPRGLYCEMIC"/>
</dbReference>
<proteinExistence type="inferred from homology"/>
<comment type="caution">
    <text evidence="9">The sequence shown here is derived from an EMBL/GenBank/DDBJ whole genome shotgun (WGS) entry which is preliminary data.</text>
</comment>
<keyword evidence="6" id="KW-0527">Neuropeptide</keyword>
<dbReference type="GO" id="GO:0007218">
    <property type="term" value="P:neuropeptide signaling pathway"/>
    <property type="evidence" value="ECO:0007669"/>
    <property type="project" value="UniProtKB-KW"/>
</dbReference>
<comment type="subcellular location">
    <subcellularLocation>
        <location evidence="1">Secreted</location>
    </subcellularLocation>
</comment>
<dbReference type="EMBL" id="QCYY01004682">
    <property type="protein sequence ID" value="ROT60581.1"/>
    <property type="molecule type" value="Genomic_DNA"/>
</dbReference>
<keyword evidence="5 7" id="KW-1015">Disulfide bond</keyword>
<evidence type="ECO:0000313" key="9">
    <source>
        <dbReference type="EMBL" id="ROT60581.1"/>
    </source>
</evidence>
<feature type="signal peptide" evidence="8">
    <location>
        <begin position="1"/>
        <end position="23"/>
    </location>
</feature>
<dbReference type="Gene3D" id="1.10.2010.10">
    <property type="entry name" value="Crustacean CHH/MIH/GIH neurohormone"/>
    <property type="match status" value="1"/>
</dbReference>
<dbReference type="GO" id="GO:0007623">
    <property type="term" value="P:circadian rhythm"/>
    <property type="evidence" value="ECO:0007669"/>
    <property type="project" value="TreeGrafter"/>
</dbReference>
<evidence type="ECO:0000256" key="2">
    <source>
        <dbReference type="ARBA" id="ARBA00005447"/>
    </source>
</evidence>
<evidence type="ECO:0000256" key="6">
    <source>
        <dbReference type="ARBA" id="ARBA00023320"/>
    </source>
</evidence>
<reference evidence="9 10" key="1">
    <citation type="submission" date="2018-04" db="EMBL/GenBank/DDBJ databases">
        <authorList>
            <person name="Zhang X."/>
            <person name="Yuan J."/>
            <person name="Li F."/>
            <person name="Xiang J."/>
        </authorList>
    </citation>
    <scope>NUCLEOTIDE SEQUENCE [LARGE SCALE GENOMIC DNA]</scope>
    <source>
        <tissue evidence="9">Muscle</tissue>
    </source>
</reference>
<accession>A0A423S8N2</accession>
<evidence type="ECO:0000256" key="5">
    <source>
        <dbReference type="ARBA" id="ARBA00023157"/>
    </source>
</evidence>
<feature type="disulfide bond" evidence="7">
    <location>
        <begin position="83"/>
        <end position="109"/>
    </location>
</feature>
<gene>
    <name evidence="9" type="ORF">C7M84_011784</name>
</gene>
<comment type="similarity">
    <text evidence="2">Belongs to the arthropod CHH/MIH/GIH/VIH hormone family.</text>
</comment>
<evidence type="ECO:0000256" key="8">
    <source>
        <dbReference type="SAM" id="SignalP"/>
    </source>
</evidence>
<sequence>MAAVGPMRAAVLVSLLVAIPASATTSGDENEIPTLLRHTQKVSPVSSFAGAHSLHKRSLSFRSCTGVYDRELLARLDRVCEDCYNIYRDVGVAAECRSDCFHNEVFLYCVDYMYRPRQRNQYRAALQRLGK</sequence>
<dbReference type="InterPro" id="IPR018251">
    <property type="entry name" value="Crust_neurhormone_CS"/>
</dbReference>
<dbReference type="InterPro" id="IPR001166">
    <property type="entry name" value="Hyperglycemic"/>
</dbReference>
<dbReference type="Proteomes" id="UP000283509">
    <property type="component" value="Unassembled WGS sequence"/>
</dbReference>
<reference evidence="9 10" key="2">
    <citation type="submission" date="2019-01" db="EMBL/GenBank/DDBJ databases">
        <title>The decoding of complex shrimp genome reveals the adaptation for benthos swimmer, frequently molting mechanism and breeding impact on genome.</title>
        <authorList>
            <person name="Sun Y."/>
            <person name="Gao Y."/>
            <person name="Yu Y."/>
        </authorList>
    </citation>
    <scope>NUCLEOTIDE SEQUENCE [LARGE SCALE GENOMIC DNA]</scope>
    <source>
        <tissue evidence="9">Muscle</tissue>
    </source>
</reference>
<dbReference type="InterPro" id="IPR031098">
    <property type="entry name" value="Crust_neurohorm"/>
</dbReference>
<evidence type="ECO:0000256" key="4">
    <source>
        <dbReference type="ARBA" id="ARBA00022702"/>
    </source>
</evidence>
<dbReference type="OrthoDB" id="6365952at2759"/>
<evidence type="ECO:0000256" key="3">
    <source>
        <dbReference type="ARBA" id="ARBA00022525"/>
    </source>
</evidence>
<evidence type="ECO:0000256" key="1">
    <source>
        <dbReference type="ARBA" id="ARBA00004613"/>
    </source>
</evidence>
<dbReference type="AlphaFoldDB" id="A0A423S8N2"/>
<dbReference type="InterPro" id="IPR035957">
    <property type="entry name" value="Crust_neurohorm_sf"/>
</dbReference>
<keyword evidence="3" id="KW-0964">Secreted</keyword>
<protein>
    <submittedName>
        <fullName evidence="9">Crustacean hyperglycemic hormone 1</fullName>
    </submittedName>
</protein>
<feature type="chain" id="PRO_5019102583" evidence="8">
    <location>
        <begin position="24"/>
        <end position="131"/>
    </location>
</feature>
<dbReference type="SUPFAM" id="SSF81778">
    <property type="entry name" value="Crustacean CHH/MIH/GIH neurohormone"/>
    <property type="match status" value="1"/>
</dbReference>
<dbReference type="PANTHER" id="PTHR35981">
    <property type="entry name" value="ION TRANSPORT PEPTIDE, ISOFORM C"/>
    <property type="match status" value="1"/>
</dbReference>
<dbReference type="GO" id="GO:0005576">
    <property type="term" value="C:extracellular region"/>
    <property type="evidence" value="ECO:0007669"/>
    <property type="project" value="UniProtKB-SubCell"/>
</dbReference>
<feature type="disulfide bond" evidence="7">
    <location>
        <begin position="80"/>
        <end position="96"/>
    </location>
</feature>
<dbReference type="Pfam" id="PF01147">
    <property type="entry name" value="Crust_neurohorm"/>
    <property type="match status" value="1"/>
</dbReference>
<keyword evidence="10" id="KW-1185">Reference proteome</keyword>
<dbReference type="PANTHER" id="PTHR35981:SF2">
    <property type="entry name" value="ION TRANSPORT PEPTIDE, ISOFORM C"/>
    <property type="match status" value="1"/>
</dbReference>
<organism evidence="9 10">
    <name type="scientific">Penaeus vannamei</name>
    <name type="common">Whiteleg shrimp</name>
    <name type="synonym">Litopenaeus vannamei</name>
    <dbReference type="NCBI Taxonomy" id="6689"/>
    <lineage>
        <taxon>Eukaryota</taxon>
        <taxon>Metazoa</taxon>
        <taxon>Ecdysozoa</taxon>
        <taxon>Arthropoda</taxon>
        <taxon>Crustacea</taxon>
        <taxon>Multicrustacea</taxon>
        <taxon>Malacostraca</taxon>
        <taxon>Eumalacostraca</taxon>
        <taxon>Eucarida</taxon>
        <taxon>Decapoda</taxon>
        <taxon>Dendrobranchiata</taxon>
        <taxon>Penaeoidea</taxon>
        <taxon>Penaeidae</taxon>
        <taxon>Penaeus</taxon>
    </lineage>
</organism>
<name>A0A423S8N2_PENVA</name>
<evidence type="ECO:0000313" key="10">
    <source>
        <dbReference type="Proteomes" id="UP000283509"/>
    </source>
</evidence>
<dbReference type="GO" id="GO:0005184">
    <property type="term" value="F:neuropeptide hormone activity"/>
    <property type="evidence" value="ECO:0007669"/>
    <property type="project" value="InterPro"/>
</dbReference>
<dbReference type="PROSITE" id="PS01250">
    <property type="entry name" value="CHH_MIH_GIH"/>
    <property type="match status" value="1"/>
</dbReference>
<feature type="disulfide bond" evidence="7">
    <location>
        <begin position="64"/>
        <end position="100"/>
    </location>
</feature>
<keyword evidence="4" id="KW-0372">Hormone</keyword>